<proteinExistence type="predicted"/>
<dbReference type="Gene3D" id="2.20.28.10">
    <property type="match status" value="1"/>
</dbReference>
<feature type="domain" description="DUF7130" evidence="2">
    <location>
        <begin position="28"/>
        <end position="73"/>
    </location>
</feature>
<reference evidence="3 4" key="1">
    <citation type="submission" date="2018-10" db="EMBL/GenBank/DDBJ databases">
        <title>Natrarchaeobius chitinivorans gen. nov., sp. nov., and Natrarchaeobius haloalkaliphilus sp. nov., alkaliphilic, chitin-utilizing haloarchaea from hypersaline alkaline lakes.</title>
        <authorList>
            <person name="Sorokin D.Y."/>
            <person name="Elcheninov A.G."/>
            <person name="Kostrikina N.A."/>
            <person name="Bale N.J."/>
            <person name="Sinninghe Damste J.S."/>
            <person name="Khijniak T.V."/>
            <person name="Kublanov I.V."/>
            <person name="Toshchakov S.V."/>
        </authorList>
    </citation>
    <scope>NUCLEOTIDE SEQUENCE [LARGE SCALE GENOMIC DNA]</scope>
    <source>
        <strain evidence="3 4">AArcht7</strain>
    </source>
</reference>
<dbReference type="EMBL" id="REFZ01000005">
    <property type="protein sequence ID" value="RQH00838.1"/>
    <property type="molecule type" value="Genomic_DNA"/>
</dbReference>
<keyword evidence="4" id="KW-1185">Reference proteome</keyword>
<dbReference type="OrthoDB" id="45654at2157"/>
<comment type="caution">
    <text evidence="3">The sequence shown here is derived from an EMBL/GenBank/DDBJ whole genome shotgun (WGS) entry which is preliminary data.</text>
</comment>
<dbReference type="SUPFAM" id="SSF57802">
    <property type="entry name" value="Rubredoxin-like"/>
    <property type="match status" value="1"/>
</dbReference>
<feature type="compositionally biased region" description="Basic and acidic residues" evidence="1">
    <location>
        <begin position="1"/>
        <end position="20"/>
    </location>
</feature>
<evidence type="ECO:0000313" key="4">
    <source>
        <dbReference type="Proteomes" id="UP000281431"/>
    </source>
</evidence>
<dbReference type="InterPro" id="IPR055554">
    <property type="entry name" value="DUF7130"/>
</dbReference>
<dbReference type="Pfam" id="PF23458">
    <property type="entry name" value="DUF7130"/>
    <property type="match status" value="1"/>
</dbReference>
<name>A0A3N6MDJ6_NATCH</name>
<protein>
    <recommendedName>
        <fullName evidence="2">DUF7130 domain-containing protein</fullName>
    </recommendedName>
</protein>
<evidence type="ECO:0000256" key="1">
    <source>
        <dbReference type="SAM" id="MobiDB-lite"/>
    </source>
</evidence>
<accession>A0A3N6MDJ6</accession>
<dbReference type="AlphaFoldDB" id="A0A3N6MDJ6"/>
<organism evidence="3 4">
    <name type="scientific">Natrarchaeobius chitinivorans</name>
    <dbReference type="NCBI Taxonomy" id="1679083"/>
    <lineage>
        <taxon>Archaea</taxon>
        <taxon>Methanobacteriati</taxon>
        <taxon>Methanobacteriota</taxon>
        <taxon>Stenosarchaea group</taxon>
        <taxon>Halobacteria</taxon>
        <taxon>Halobacteriales</taxon>
        <taxon>Natrialbaceae</taxon>
        <taxon>Natrarchaeobius</taxon>
    </lineage>
</organism>
<evidence type="ECO:0000313" key="3">
    <source>
        <dbReference type="EMBL" id="RQH00838.1"/>
    </source>
</evidence>
<evidence type="ECO:0000259" key="2">
    <source>
        <dbReference type="Pfam" id="PF23458"/>
    </source>
</evidence>
<feature type="region of interest" description="Disordered" evidence="1">
    <location>
        <begin position="1"/>
        <end position="35"/>
    </location>
</feature>
<sequence length="73" mass="8720">MRYERERRRGRSELRNKDETEVPIGEPQESADRGSSMWRCWECGEMGRLEETLPESCPACAASREELYYWEED</sequence>
<gene>
    <name evidence="3" type="ORF">EA472_09400</name>
</gene>
<dbReference type="Proteomes" id="UP000281431">
    <property type="component" value="Unassembled WGS sequence"/>
</dbReference>